<name>A0ACC5RL99_ENTAG</name>
<organism evidence="1 2">
    <name type="scientific">Enterobacter agglomerans</name>
    <name type="common">Erwinia herbicola</name>
    <name type="synonym">Pantoea agglomerans</name>
    <dbReference type="NCBI Taxonomy" id="549"/>
    <lineage>
        <taxon>Bacteria</taxon>
        <taxon>Pseudomonadati</taxon>
        <taxon>Pseudomonadota</taxon>
        <taxon>Gammaproteobacteria</taxon>
        <taxon>Enterobacterales</taxon>
        <taxon>Erwiniaceae</taxon>
        <taxon>Pantoea</taxon>
        <taxon>Pantoea agglomerans group</taxon>
    </lineage>
</organism>
<keyword evidence="2" id="KW-1185">Reference proteome</keyword>
<dbReference type="Proteomes" id="UP000633731">
    <property type="component" value="Unassembled WGS sequence"/>
</dbReference>
<proteinExistence type="predicted"/>
<gene>
    <name evidence="1" type="ORF">JJL49_09570</name>
</gene>
<sequence length="147" mass="16932">MKINKTSIIALFSSFLTGCGILGYYVSPYEIAQVSKNNTGLCFQIEKSGDYYVHYLSIRDRNAPEMSGFNRLLPALKITNNQMCIPETYYKFSEYGEINVDIALHSPTKVMKRRNIVSEFRMVDGEPQPFTPREYSVPTADYMREKE</sequence>
<evidence type="ECO:0000313" key="1">
    <source>
        <dbReference type="EMBL" id="MBK4725474.1"/>
    </source>
</evidence>
<protein>
    <submittedName>
        <fullName evidence="1">Uncharacterized protein</fullName>
    </submittedName>
</protein>
<evidence type="ECO:0000313" key="2">
    <source>
        <dbReference type="Proteomes" id="UP000633731"/>
    </source>
</evidence>
<dbReference type="EMBL" id="JAEOXF010000004">
    <property type="protein sequence ID" value="MBK4725474.1"/>
    <property type="molecule type" value="Genomic_DNA"/>
</dbReference>
<reference evidence="1" key="1">
    <citation type="submission" date="2021-01" db="EMBL/GenBank/DDBJ databases">
        <title>Draft genome of Pantoea agglomerans Eh 335.</title>
        <authorList>
            <person name="Emsley S.A."/>
            <person name="Oline D.K."/>
            <person name="Saw J.H."/>
            <person name="Ushijima B."/>
            <person name="Videau P."/>
            <person name="Koyack M.J."/>
        </authorList>
    </citation>
    <scope>NUCLEOTIDE SEQUENCE</scope>
    <source>
        <strain evidence="1">Eh 335</strain>
    </source>
</reference>
<accession>A0ACC5RL99</accession>
<comment type="caution">
    <text evidence="1">The sequence shown here is derived from an EMBL/GenBank/DDBJ whole genome shotgun (WGS) entry which is preliminary data.</text>
</comment>